<accession>A0A0G4N7X2</accession>
<reference evidence="2" key="1">
    <citation type="submission" date="2015-05" db="EMBL/GenBank/DDBJ databases">
        <authorList>
            <person name="Fogelqvist Johan"/>
        </authorList>
    </citation>
    <scope>NUCLEOTIDE SEQUENCE [LARGE SCALE GENOMIC DNA]</scope>
</reference>
<evidence type="ECO:0000313" key="2">
    <source>
        <dbReference type="Proteomes" id="UP000045706"/>
    </source>
</evidence>
<protein>
    <submittedName>
        <fullName evidence="1">Uncharacterized protein</fullName>
    </submittedName>
</protein>
<name>A0A0G4N7X2_VERLO</name>
<organism evidence="1 2">
    <name type="scientific">Verticillium longisporum</name>
    <name type="common">Verticillium dahliae var. longisporum</name>
    <dbReference type="NCBI Taxonomy" id="100787"/>
    <lineage>
        <taxon>Eukaryota</taxon>
        <taxon>Fungi</taxon>
        <taxon>Dikarya</taxon>
        <taxon>Ascomycota</taxon>
        <taxon>Pezizomycotina</taxon>
        <taxon>Sordariomycetes</taxon>
        <taxon>Hypocreomycetidae</taxon>
        <taxon>Glomerellales</taxon>
        <taxon>Plectosphaerellaceae</taxon>
        <taxon>Verticillium</taxon>
    </lineage>
</organism>
<dbReference type="Proteomes" id="UP000045706">
    <property type="component" value="Unassembled WGS sequence"/>
</dbReference>
<sequence>MPRLAPFKVRALLARHGSELFLRLFSGKVGHVYAAYAAKHFAHIFLAKVVPRDVLLVAEKNHLFTHRPHPDVRILETHILQLHSPMPSGKLSSRGLLASATCTAPQWQLPVYSFPPSTISGGGPSYVRGAGLGSLDAPSKLQVCNGHAPLLLQHPGIHSLQHVYIQRHDGGVALDAHDDGRAAGGAKLVLVLLGSELVHCEVVLVAFDDAEDVAADREVPDVPLPATDAAVALGDGGEDGKVDLKDECTAVAIAAVGSEISHVIHLSL</sequence>
<dbReference type="AlphaFoldDB" id="A0A0G4N7X2"/>
<evidence type="ECO:0000313" key="1">
    <source>
        <dbReference type="EMBL" id="CRK42469.1"/>
    </source>
</evidence>
<gene>
    <name evidence="1" type="ORF">BN1723_000860</name>
</gene>
<dbReference type="EMBL" id="CVQI01032828">
    <property type="protein sequence ID" value="CRK42469.1"/>
    <property type="molecule type" value="Genomic_DNA"/>
</dbReference>
<proteinExistence type="predicted"/>